<dbReference type="AlphaFoldDB" id="A0A484NQB3"/>
<name>A0A484NQB3_9ASTE</name>
<sequence length="569" mass="62952">MGVKVAAACLHWSQSSVPHPPPSPPPQALASAIFSSFPKRRGGFAGSERSVVCRFVHWLDPPALVGTQPTKIPRSRSCEFLKPPVRQTMRRSCSANLDSFFSDEEFSKGIEGLALGFHISDDEEEEEDESQISSFDDQAEEETSHGTAASHKRRVFEPVVPPDWTKREGILLSGMDRKGNGFDFPLSLRVIGSKIQWQEGFRDAGELTYCSVKKAFSSMVFIIQELHSYTLMMREMLFYEDLQGIIGRVQKEMQASFVWLFQRVFSHTPTLMVYVMMLLANFSVHSLAASSGFAAAPPPLQAQAVSSKEVSMAEEQHSPIKQKFDFTSFSASSSSSSSNGKSLFVGGNSGGGGKYIPVSGGTDGDGRRFDGAIVTAGASSVGKSSAAGEEETVSSHKLSSEEELMLWKSICEEASRMQSETRGVALDRDTVMRFVSPVTGKIESDDYAYYFRTELLYQTGLAQEPNNTLLLTNYAQFLYLVVQDYDRAEEYFKKATLVEPKDGEALNKYGTFLWQVRNELWGAEEAYQAAIDAEPANSFYAASYAHFLWNTGGEDTCYPLDDSTEYEDA</sequence>
<dbReference type="InterPro" id="IPR011990">
    <property type="entry name" value="TPR-like_helical_dom_sf"/>
</dbReference>
<reference evidence="2 3" key="1">
    <citation type="submission" date="2018-04" db="EMBL/GenBank/DDBJ databases">
        <authorList>
            <person name="Vogel A."/>
        </authorList>
    </citation>
    <scope>NUCLEOTIDE SEQUENCE [LARGE SCALE GENOMIC DNA]</scope>
</reference>
<protein>
    <submittedName>
        <fullName evidence="2">Uncharacterized protein</fullName>
    </submittedName>
</protein>
<dbReference type="SUPFAM" id="SSF48452">
    <property type="entry name" value="TPR-like"/>
    <property type="match status" value="1"/>
</dbReference>
<proteinExistence type="predicted"/>
<dbReference type="Gene3D" id="1.25.40.10">
    <property type="entry name" value="Tetratricopeptide repeat domain"/>
    <property type="match status" value="1"/>
</dbReference>
<accession>A0A484NQB3</accession>
<dbReference type="PANTHER" id="PTHR26312">
    <property type="entry name" value="TETRATRICOPEPTIDE REPEAT PROTEIN 5"/>
    <property type="match status" value="1"/>
</dbReference>
<dbReference type="OrthoDB" id="1924189at2759"/>
<dbReference type="EMBL" id="OOIL02006874">
    <property type="protein sequence ID" value="VFR03370.1"/>
    <property type="molecule type" value="Genomic_DNA"/>
</dbReference>
<keyword evidence="3" id="KW-1185">Reference proteome</keyword>
<evidence type="ECO:0000313" key="2">
    <source>
        <dbReference type="EMBL" id="VFR03370.1"/>
    </source>
</evidence>
<evidence type="ECO:0000313" key="3">
    <source>
        <dbReference type="Proteomes" id="UP000595140"/>
    </source>
</evidence>
<dbReference type="Proteomes" id="UP000595140">
    <property type="component" value="Unassembled WGS sequence"/>
</dbReference>
<evidence type="ECO:0000256" key="1">
    <source>
        <dbReference type="SAM" id="MobiDB-lite"/>
    </source>
</evidence>
<organism evidence="2 3">
    <name type="scientific">Cuscuta campestris</name>
    <dbReference type="NCBI Taxonomy" id="132261"/>
    <lineage>
        <taxon>Eukaryota</taxon>
        <taxon>Viridiplantae</taxon>
        <taxon>Streptophyta</taxon>
        <taxon>Embryophyta</taxon>
        <taxon>Tracheophyta</taxon>
        <taxon>Spermatophyta</taxon>
        <taxon>Magnoliopsida</taxon>
        <taxon>eudicotyledons</taxon>
        <taxon>Gunneridae</taxon>
        <taxon>Pentapetalae</taxon>
        <taxon>asterids</taxon>
        <taxon>lamiids</taxon>
        <taxon>Solanales</taxon>
        <taxon>Convolvulaceae</taxon>
        <taxon>Cuscuteae</taxon>
        <taxon>Cuscuta</taxon>
        <taxon>Cuscuta subgen. Grammica</taxon>
        <taxon>Cuscuta sect. Cleistogrammica</taxon>
    </lineage>
</organism>
<feature type="region of interest" description="Disordered" evidence="1">
    <location>
        <begin position="122"/>
        <end position="152"/>
    </location>
</feature>
<gene>
    <name evidence="2" type="ORF">CCAM_LOCUS45145</name>
</gene>
<dbReference type="PANTHER" id="PTHR26312:SF132">
    <property type="entry name" value="OS01G0855200 PROTEIN"/>
    <property type="match status" value="1"/>
</dbReference>